<dbReference type="Gene3D" id="2.40.170.20">
    <property type="entry name" value="TonB-dependent receptor, beta-barrel domain"/>
    <property type="match status" value="1"/>
</dbReference>
<organism evidence="13 14">
    <name type="scientific">Woeseia oceani</name>
    <dbReference type="NCBI Taxonomy" id="1548547"/>
    <lineage>
        <taxon>Bacteria</taxon>
        <taxon>Pseudomonadati</taxon>
        <taxon>Pseudomonadota</taxon>
        <taxon>Gammaproteobacteria</taxon>
        <taxon>Woeseiales</taxon>
        <taxon>Woeseiaceae</taxon>
        <taxon>Woeseia</taxon>
    </lineage>
</organism>
<dbReference type="Proteomes" id="UP000092695">
    <property type="component" value="Chromosome"/>
</dbReference>
<dbReference type="InterPro" id="IPR036942">
    <property type="entry name" value="Beta-barrel_TonB_sf"/>
</dbReference>
<dbReference type="STRING" id="1548547.BA177_03890"/>
<evidence type="ECO:0000259" key="12">
    <source>
        <dbReference type="Pfam" id="PF07715"/>
    </source>
</evidence>
<keyword evidence="10" id="KW-0732">Signal</keyword>
<evidence type="ECO:0000259" key="11">
    <source>
        <dbReference type="Pfam" id="PF00593"/>
    </source>
</evidence>
<evidence type="ECO:0000256" key="3">
    <source>
        <dbReference type="ARBA" id="ARBA00022452"/>
    </source>
</evidence>
<dbReference type="InterPro" id="IPR039426">
    <property type="entry name" value="TonB-dep_rcpt-like"/>
</dbReference>
<dbReference type="SUPFAM" id="SSF56935">
    <property type="entry name" value="Porins"/>
    <property type="match status" value="1"/>
</dbReference>
<reference evidence="13 14" key="1">
    <citation type="submission" date="2016-06" db="EMBL/GenBank/DDBJ databases">
        <title>Complete genome sequence of a deep-branching marine Gamma Proteobacterium Woeseia oceani type strain XK5.</title>
        <authorList>
            <person name="Mu D."/>
            <person name="Du Z."/>
        </authorList>
    </citation>
    <scope>NUCLEOTIDE SEQUENCE [LARGE SCALE GENOMIC DNA]</scope>
    <source>
        <strain evidence="13 14">XK5</strain>
    </source>
</reference>
<feature type="signal peptide" evidence="10">
    <location>
        <begin position="1"/>
        <end position="20"/>
    </location>
</feature>
<evidence type="ECO:0000256" key="10">
    <source>
        <dbReference type="SAM" id="SignalP"/>
    </source>
</evidence>
<evidence type="ECO:0000256" key="6">
    <source>
        <dbReference type="ARBA" id="ARBA00023136"/>
    </source>
</evidence>
<evidence type="ECO:0000256" key="8">
    <source>
        <dbReference type="PROSITE-ProRule" id="PRU01360"/>
    </source>
</evidence>
<dbReference type="AlphaFoldDB" id="A0A193LDK5"/>
<accession>A0A193LDK5</accession>
<evidence type="ECO:0000256" key="1">
    <source>
        <dbReference type="ARBA" id="ARBA00004571"/>
    </source>
</evidence>
<evidence type="ECO:0000313" key="13">
    <source>
        <dbReference type="EMBL" id="ANO50464.1"/>
    </source>
</evidence>
<feature type="chain" id="PRO_5008260096" description="TonB-dependent receptor" evidence="10">
    <location>
        <begin position="21"/>
        <end position="943"/>
    </location>
</feature>
<sequence>MAVMCAVSSGALAIPAVSQAQQDDNAVEEIVVTGSHIRRDTFSSSSPITVVDSELIGQVGETNLGDFLERVPSITSGSNGSNTSGNAGMSTGLNTASLRNLGSERTLVLVNGRRFVSGVSASSGYGVDLNAIPTAIIERIEVLTGNQSAVYGSDAMAGVINVITKTNFEGVKLHAQTGQATEGDRQRNDIDITLGKNFEGGGNVWVSMAYSDASEVWMRDRDYAPYSLTGVDTTGDGLRDSLQFEGSSFIPESRLLGMGVDIKGDGSPFEGSRNVDTSDRLNFHDFWLLRLPQEKQYVSAGLNLPLSEKTAATVQMNYSRIESSGRFEPLPLNTVTETFRTTAGGASNMDLATHPLWAGSSAGAQFLAAGATTLDDISNTFRRVNEFGPLGNDALRTTFRVVGAVDHDFDNGMRLDVSAVYGVTDSDVFFNGDINLERAATALNIEPDGFGGYQCVDAVARLQGCVPYNPFNTVDSVAGVAGVTGFSEEAINYLSVNLSSQGKIEQTVVSAVLSGEMPFSVGQQDNIGFATGIEYRKEAAEEIPDGLRQAGLTRVQNLQATGGEFDVAEIYGELNIPLMDKLILEVAGRFGDYSSVGNISSWKVGLDAPINDSVRFRAATSSAIRAPNVSDLFAGGTNSAGATVDPCDGVTNATTGNVAENCRTLAAIQNRIDTTGAFTLSQIESQMTRVLSSGNPNVQEETAMSYSAGVIFTPVSLEAFSIAADFYSIEIEDQIGRQSKGQILDDCHEVSPTSFDPTCGGVLVRDPAAGAMLELQVGTVNNPEKSEFSGVDLETAYQFGQVGPGDLMVSLGANFIIHAGRKDENQKGQLLYPDYRFNLNVDYSIKDVDLFATWRYRAESKDRVNNTVNAPNLNTMKAASYLDVRASYRATDTVQVYLGATNLFDASPQLMGFTHASRNTAGTNGTVYDVIGRQVFAGLNVDF</sequence>
<keyword evidence="14" id="KW-1185">Reference proteome</keyword>
<dbReference type="Gene3D" id="2.170.130.10">
    <property type="entry name" value="TonB-dependent receptor, plug domain"/>
    <property type="match status" value="1"/>
</dbReference>
<comment type="subcellular location">
    <subcellularLocation>
        <location evidence="1 8">Cell outer membrane</location>
        <topology evidence="1 8">Multi-pass membrane protein</topology>
    </subcellularLocation>
</comment>
<dbReference type="PROSITE" id="PS52016">
    <property type="entry name" value="TONB_DEPENDENT_REC_3"/>
    <property type="match status" value="1"/>
</dbReference>
<keyword evidence="6 8" id="KW-0472">Membrane</keyword>
<comment type="similarity">
    <text evidence="8 9">Belongs to the TonB-dependent receptor family.</text>
</comment>
<protein>
    <recommendedName>
        <fullName evidence="15">TonB-dependent receptor</fullName>
    </recommendedName>
</protein>
<evidence type="ECO:0000256" key="9">
    <source>
        <dbReference type="RuleBase" id="RU003357"/>
    </source>
</evidence>
<keyword evidence="5 9" id="KW-0798">TonB box</keyword>
<gene>
    <name evidence="13" type="ORF">BA177_03890</name>
</gene>
<dbReference type="GO" id="GO:0009279">
    <property type="term" value="C:cell outer membrane"/>
    <property type="evidence" value="ECO:0007669"/>
    <property type="project" value="UniProtKB-SubCell"/>
</dbReference>
<evidence type="ECO:0000256" key="2">
    <source>
        <dbReference type="ARBA" id="ARBA00022448"/>
    </source>
</evidence>
<dbReference type="Pfam" id="PF07715">
    <property type="entry name" value="Plug"/>
    <property type="match status" value="1"/>
</dbReference>
<evidence type="ECO:0000256" key="5">
    <source>
        <dbReference type="ARBA" id="ARBA00023077"/>
    </source>
</evidence>
<dbReference type="PANTHER" id="PTHR47234:SF2">
    <property type="entry name" value="TONB-DEPENDENT RECEPTOR"/>
    <property type="match status" value="1"/>
</dbReference>
<dbReference type="KEGG" id="woc:BA177_03890"/>
<evidence type="ECO:0000256" key="4">
    <source>
        <dbReference type="ARBA" id="ARBA00022692"/>
    </source>
</evidence>
<keyword evidence="3 8" id="KW-1134">Transmembrane beta strand</keyword>
<evidence type="ECO:0000256" key="7">
    <source>
        <dbReference type="ARBA" id="ARBA00023237"/>
    </source>
</evidence>
<keyword evidence="7 8" id="KW-0998">Cell outer membrane</keyword>
<dbReference type="InterPro" id="IPR000531">
    <property type="entry name" value="Beta-barrel_TonB"/>
</dbReference>
<dbReference type="PANTHER" id="PTHR47234">
    <property type="match status" value="1"/>
</dbReference>
<feature type="domain" description="TonB-dependent receptor plug" evidence="12">
    <location>
        <begin position="43"/>
        <end position="159"/>
    </location>
</feature>
<evidence type="ECO:0008006" key="15">
    <source>
        <dbReference type="Google" id="ProtNLM"/>
    </source>
</evidence>
<keyword evidence="4 8" id="KW-0812">Transmembrane</keyword>
<feature type="domain" description="TonB-dependent receptor-like beta-barrel" evidence="11">
    <location>
        <begin position="396"/>
        <end position="903"/>
    </location>
</feature>
<dbReference type="EMBL" id="CP016268">
    <property type="protein sequence ID" value="ANO50464.1"/>
    <property type="molecule type" value="Genomic_DNA"/>
</dbReference>
<evidence type="ECO:0000313" key="14">
    <source>
        <dbReference type="Proteomes" id="UP000092695"/>
    </source>
</evidence>
<proteinExistence type="inferred from homology"/>
<keyword evidence="2 8" id="KW-0813">Transport</keyword>
<dbReference type="RefSeq" id="WP_068613087.1">
    <property type="nucleotide sequence ID" value="NZ_CP016268.1"/>
</dbReference>
<dbReference type="InterPro" id="IPR012910">
    <property type="entry name" value="Plug_dom"/>
</dbReference>
<dbReference type="Pfam" id="PF00593">
    <property type="entry name" value="TonB_dep_Rec_b-barrel"/>
    <property type="match status" value="1"/>
</dbReference>
<dbReference type="InterPro" id="IPR037066">
    <property type="entry name" value="Plug_dom_sf"/>
</dbReference>
<name>A0A193LDK5_9GAMM</name>